<dbReference type="EMBL" id="UGNX01000001">
    <property type="protein sequence ID" value="STX35155.1"/>
    <property type="molecule type" value="Genomic_DNA"/>
</dbReference>
<dbReference type="EMBL" id="LNXX01000001">
    <property type="protein sequence ID" value="KTC93949.1"/>
    <property type="molecule type" value="Genomic_DNA"/>
</dbReference>
<proteinExistence type="predicted"/>
<organism evidence="3 5">
    <name type="scientific">Legionella cincinnatiensis</name>
    <dbReference type="NCBI Taxonomy" id="28085"/>
    <lineage>
        <taxon>Bacteria</taxon>
        <taxon>Pseudomonadati</taxon>
        <taxon>Pseudomonadota</taxon>
        <taxon>Gammaproteobacteria</taxon>
        <taxon>Legionellales</taxon>
        <taxon>Legionellaceae</taxon>
        <taxon>Legionella</taxon>
    </lineage>
</organism>
<reference evidence="3 5" key="2">
    <citation type="submission" date="2018-06" db="EMBL/GenBank/DDBJ databases">
        <authorList>
            <consortium name="Pathogen Informatics"/>
            <person name="Doyle S."/>
        </authorList>
    </citation>
    <scope>NUCLEOTIDE SEQUENCE [LARGE SCALE GENOMIC DNA]</scope>
    <source>
        <strain evidence="3 5">NCTC12438</strain>
    </source>
</reference>
<evidence type="ECO:0000313" key="3">
    <source>
        <dbReference type="EMBL" id="STX35155.1"/>
    </source>
</evidence>
<evidence type="ECO:0000313" key="5">
    <source>
        <dbReference type="Proteomes" id="UP000255316"/>
    </source>
</evidence>
<feature type="compositionally biased region" description="Polar residues" evidence="1">
    <location>
        <begin position="61"/>
        <end position="73"/>
    </location>
</feature>
<evidence type="ECO:0000313" key="2">
    <source>
        <dbReference type="EMBL" id="KTC93949.1"/>
    </source>
</evidence>
<feature type="region of interest" description="Disordered" evidence="1">
    <location>
        <begin position="47"/>
        <end position="73"/>
    </location>
</feature>
<keyword evidence="4" id="KW-1185">Reference proteome</keyword>
<evidence type="ECO:0000313" key="4">
    <source>
        <dbReference type="Proteomes" id="UP000054854"/>
    </source>
</evidence>
<protein>
    <submittedName>
        <fullName evidence="3">Uncharacterized protein</fullName>
    </submittedName>
</protein>
<dbReference type="STRING" id="28085.Lcin_0037"/>
<dbReference type="RefSeq" id="WP_058463293.1">
    <property type="nucleotide sequence ID" value="NZ_CAAAHQ010000014.1"/>
</dbReference>
<gene>
    <name evidence="2" type="ORF">Lcin_0037</name>
    <name evidence="3" type="ORF">NCTC12438_01766</name>
</gene>
<dbReference type="OrthoDB" id="5632311at2"/>
<reference evidence="2 4" key="1">
    <citation type="submission" date="2015-11" db="EMBL/GenBank/DDBJ databases">
        <title>Genomic analysis of 38 Legionella species identifies large and diverse effector repertoires.</title>
        <authorList>
            <person name="Burstein D."/>
            <person name="Amaro F."/>
            <person name="Zusman T."/>
            <person name="Lifshitz Z."/>
            <person name="Cohen O."/>
            <person name="Gilbert J.A."/>
            <person name="Pupko T."/>
            <person name="Shuman H.A."/>
            <person name="Segal G."/>
        </authorList>
    </citation>
    <scope>NUCLEOTIDE SEQUENCE [LARGE SCALE GENOMIC DNA]</scope>
    <source>
        <strain evidence="2 4">CDC#72-OH-14</strain>
    </source>
</reference>
<sequence>MFNSFHIEEALSQAKKFAPEDSSITEEETKLNESKLAALLISTPQTLFGGSNPDSRGVGSKTVQESSFQVDFN</sequence>
<dbReference type="Proteomes" id="UP000255316">
    <property type="component" value="Unassembled WGS sequence"/>
</dbReference>
<accession>A0A378IKF7</accession>
<dbReference type="Proteomes" id="UP000054854">
    <property type="component" value="Unassembled WGS sequence"/>
</dbReference>
<evidence type="ECO:0000256" key="1">
    <source>
        <dbReference type="SAM" id="MobiDB-lite"/>
    </source>
</evidence>
<dbReference type="AlphaFoldDB" id="A0A378IKF7"/>
<name>A0A378IKF7_9GAMM</name>